<reference evidence="3" key="1">
    <citation type="submission" date="2022-09" db="EMBL/GenBank/DDBJ databases">
        <authorList>
            <person name="Orihara K."/>
        </authorList>
    </citation>
    <scope>NUCLEOTIDE SEQUENCE</scope>
    <source>
        <strain evidence="3">YIT 13062</strain>
    </source>
</reference>
<dbReference type="Gene3D" id="1.25.10.10">
    <property type="entry name" value="Leucine-rich Repeat Variant"/>
    <property type="match status" value="1"/>
</dbReference>
<evidence type="ECO:0000256" key="1">
    <source>
        <dbReference type="SAM" id="MobiDB-lite"/>
    </source>
</evidence>
<reference evidence="3" key="2">
    <citation type="journal article" date="2023" name="Gut Microbes">
        <title>Characterization of Bifidobacterium kashiwanohense that utilizes both milk- and plant-derived oligosaccharides.</title>
        <authorList>
            <person name="Orihara K."/>
            <person name="Yahagi K."/>
            <person name="Saito Y."/>
            <person name="Watanabe Y."/>
            <person name="Sasai T."/>
            <person name="Hara T."/>
            <person name="Tsukuda N."/>
            <person name="Oki K."/>
            <person name="Fujimoto J."/>
            <person name="Matsuki T."/>
        </authorList>
    </citation>
    <scope>NUCLEOTIDE SEQUENCE</scope>
    <source>
        <strain evidence="3">YIT 13062</strain>
    </source>
</reference>
<dbReference type="InterPro" id="IPR016024">
    <property type="entry name" value="ARM-type_fold"/>
</dbReference>
<dbReference type="AlphaFoldDB" id="A0AA43T4F4"/>
<dbReference type="RefSeq" id="WP_281105324.1">
    <property type="nucleotide sequence ID" value="NZ_JAOPMH010000001.1"/>
</dbReference>
<dbReference type="EMBL" id="JAOPMH010000001">
    <property type="protein sequence ID" value="MDH7889131.1"/>
    <property type="molecule type" value="Genomic_DNA"/>
</dbReference>
<organism evidence="3 4">
    <name type="scientific">Bifidobacterium catenulatum subsp. kashiwanohense</name>
    <dbReference type="NCBI Taxonomy" id="630129"/>
    <lineage>
        <taxon>Bacteria</taxon>
        <taxon>Bacillati</taxon>
        <taxon>Actinomycetota</taxon>
        <taxon>Actinomycetes</taxon>
        <taxon>Bifidobacteriales</taxon>
        <taxon>Bifidobacteriaceae</taxon>
        <taxon>Bifidobacterium</taxon>
    </lineage>
</organism>
<protein>
    <recommendedName>
        <fullName evidence="2">Leucine rich repeat variant domain-containing protein</fullName>
    </recommendedName>
</protein>
<feature type="compositionally biased region" description="Basic and acidic residues" evidence="1">
    <location>
        <begin position="76"/>
        <end position="85"/>
    </location>
</feature>
<dbReference type="InterPro" id="IPR011989">
    <property type="entry name" value="ARM-like"/>
</dbReference>
<dbReference type="Pfam" id="PF25591">
    <property type="entry name" value="LRV_2"/>
    <property type="match status" value="1"/>
</dbReference>
<evidence type="ECO:0000313" key="4">
    <source>
        <dbReference type="Proteomes" id="UP001161916"/>
    </source>
</evidence>
<feature type="compositionally biased region" description="Basic and acidic residues" evidence="1">
    <location>
        <begin position="354"/>
        <end position="375"/>
    </location>
</feature>
<comment type="caution">
    <text evidence="3">The sequence shown here is derived from an EMBL/GenBank/DDBJ whole genome shotgun (WGS) entry which is preliminary data.</text>
</comment>
<gene>
    <name evidence="3" type="ORF">OB951_00645</name>
</gene>
<dbReference type="Proteomes" id="UP001161916">
    <property type="component" value="Unassembled WGS sequence"/>
</dbReference>
<dbReference type="InterPro" id="IPR057893">
    <property type="entry name" value="LRV_2"/>
</dbReference>
<proteinExistence type="predicted"/>
<name>A0AA43T4F4_9BIFI</name>
<dbReference type="SUPFAM" id="SSF48371">
    <property type="entry name" value="ARM repeat"/>
    <property type="match status" value="2"/>
</dbReference>
<evidence type="ECO:0000259" key="2">
    <source>
        <dbReference type="Pfam" id="PF25591"/>
    </source>
</evidence>
<sequence>MYNPLQARDPLGKWVKEHGGASIEDVVAKTSTVDLENMALDDRTPTAVLNNLATTEYGFNHPFDKDRTYPNANGEPPKDKRENRYNYEQQLVRYDTKVRCTAIEHGADDTALSICRFDDNPQIRNAVARNTEDAHTLDVLSSDESWKVRGAVAGNPHTPKNVTERLLNDNEAIVRAETLKRSDLNSEQIRKAVNDAMEPTSHKAGAVTDDMTKIIRAASGNWQADADTLHECLRVDDYETQRNVAEHEHTSQKDLHRLASSEDNAVREQVAFNPHASTATLSFLAYDDWTQTRVNVAGNPNTTPDTLEYMSNQWSPHVKRAIAVNSNASVDTLKKLSHDSDKTVRRLAYSGLKQKGEKPIDKPSKPAKPVEDDNPGKYMSADFDPVEFFGLED</sequence>
<evidence type="ECO:0000313" key="3">
    <source>
        <dbReference type="EMBL" id="MDH7889131.1"/>
    </source>
</evidence>
<feature type="domain" description="Leucine rich repeat variant" evidence="2">
    <location>
        <begin position="269"/>
        <end position="324"/>
    </location>
</feature>
<feature type="region of interest" description="Disordered" evidence="1">
    <location>
        <begin position="60"/>
        <end position="85"/>
    </location>
</feature>
<accession>A0AA43T4F4</accession>
<feature type="region of interest" description="Disordered" evidence="1">
    <location>
        <begin position="349"/>
        <end position="384"/>
    </location>
</feature>